<organism evidence="5 6">
    <name type="scientific">Paenibacillus germinis</name>
    <dbReference type="NCBI Taxonomy" id="2654979"/>
    <lineage>
        <taxon>Bacteria</taxon>
        <taxon>Bacillati</taxon>
        <taxon>Bacillota</taxon>
        <taxon>Bacilli</taxon>
        <taxon>Bacillales</taxon>
        <taxon>Paenibacillaceae</taxon>
        <taxon>Paenibacillus</taxon>
    </lineage>
</organism>
<dbReference type="PANTHER" id="PTHR43280">
    <property type="entry name" value="ARAC-FAMILY TRANSCRIPTIONAL REGULATOR"/>
    <property type="match status" value="1"/>
</dbReference>
<proteinExistence type="predicted"/>
<dbReference type="EMBL" id="WHOC01000133">
    <property type="protein sequence ID" value="NOU88768.1"/>
    <property type="molecule type" value="Genomic_DNA"/>
</dbReference>
<keyword evidence="2" id="KW-0238">DNA-binding</keyword>
<dbReference type="Gene3D" id="1.10.10.60">
    <property type="entry name" value="Homeodomain-like"/>
    <property type="match status" value="1"/>
</dbReference>
<dbReference type="SUPFAM" id="SSF46689">
    <property type="entry name" value="Homeodomain-like"/>
    <property type="match status" value="1"/>
</dbReference>
<sequence>MNRIRIDQAKLLLNEQTRSLADIAQEVGYSDVTTFGRIFKKMEGITPGKYKNA</sequence>
<dbReference type="Pfam" id="PF12833">
    <property type="entry name" value="HTH_18"/>
    <property type="match status" value="1"/>
</dbReference>
<keyword evidence="3" id="KW-0804">Transcription</keyword>
<comment type="caution">
    <text evidence="5">The sequence shown here is derived from an EMBL/GenBank/DDBJ whole genome shotgun (WGS) entry which is preliminary data.</text>
</comment>
<dbReference type="PRINTS" id="PR00032">
    <property type="entry name" value="HTHARAC"/>
</dbReference>
<dbReference type="InterPro" id="IPR018060">
    <property type="entry name" value="HTH_AraC"/>
</dbReference>
<dbReference type="Proteomes" id="UP000658690">
    <property type="component" value="Unassembled WGS sequence"/>
</dbReference>
<dbReference type="InterPro" id="IPR009057">
    <property type="entry name" value="Homeodomain-like_sf"/>
</dbReference>
<evidence type="ECO:0000313" key="5">
    <source>
        <dbReference type="EMBL" id="NOU88768.1"/>
    </source>
</evidence>
<reference evidence="5 6" key="1">
    <citation type="submission" date="2019-10" db="EMBL/GenBank/DDBJ databases">
        <title>Description of Paenibacillus choica sp. nov.</title>
        <authorList>
            <person name="Carlier A."/>
            <person name="Qi S."/>
        </authorList>
    </citation>
    <scope>NUCLEOTIDE SEQUENCE [LARGE SCALE GENOMIC DNA]</scope>
    <source>
        <strain evidence="5 6">LMG 31460</strain>
    </source>
</reference>
<gene>
    <name evidence="5" type="ORF">GC102_23885</name>
</gene>
<dbReference type="InterPro" id="IPR018062">
    <property type="entry name" value="HTH_AraC-typ_CS"/>
</dbReference>
<evidence type="ECO:0000313" key="6">
    <source>
        <dbReference type="Proteomes" id="UP000658690"/>
    </source>
</evidence>
<name>A0ABX1Z5W3_9BACL</name>
<evidence type="ECO:0000256" key="2">
    <source>
        <dbReference type="ARBA" id="ARBA00023125"/>
    </source>
</evidence>
<dbReference type="InterPro" id="IPR020449">
    <property type="entry name" value="Tscrpt_reg_AraC-type_HTH"/>
</dbReference>
<keyword evidence="6" id="KW-1185">Reference proteome</keyword>
<dbReference type="PROSITE" id="PS00041">
    <property type="entry name" value="HTH_ARAC_FAMILY_1"/>
    <property type="match status" value="1"/>
</dbReference>
<keyword evidence="1" id="KW-0805">Transcription regulation</keyword>
<evidence type="ECO:0000256" key="1">
    <source>
        <dbReference type="ARBA" id="ARBA00023015"/>
    </source>
</evidence>
<protein>
    <submittedName>
        <fullName evidence="5">Helix-turn-helix domain-containing protein</fullName>
    </submittedName>
</protein>
<dbReference type="RefSeq" id="WP_171691750.1">
    <property type="nucleotide sequence ID" value="NZ_WHOC01000133.1"/>
</dbReference>
<dbReference type="SMART" id="SM00342">
    <property type="entry name" value="HTH_ARAC"/>
    <property type="match status" value="1"/>
</dbReference>
<feature type="domain" description="HTH araC/xylS-type" evidence="4">
    <location>
        <begin position="1"/>
        <end position="53"/>
    </location>
</feature>
<accession>A0ABX1Z5W3</accession>
<evidence type="ECO:0000259" key="4">
    <source>
        <dbReference type="PROSITE" id="PS01124"/>
    </source>
</evidence>
<dbReference type="PANTHER" id="PTHR43280:SF28">
    <property type="entry name" value="HTH-TYPE TRANSCRIPTIONAL ACTIVATOR RHAS"/>
    <property type="match status" value="1"/>
</dbReference>
<evidence type="ECO:0000256" key="3">
    <source>
        <dbReference type="ARBA" id="ARBA00023163"/>
    </source>
</evidence>
<dbReference type="PROSITE" id="PS01124">
    <property type="entry name" value="HTH_ARAC_FAMILY_2"/>
    <property type="match status" value="1"/>
</dbReference>